<keyword evidence="6" id="KW-0560">Oxidoreductase</keyword>
<evidence type="ECO:0000259" key="4">
    <source>
        <dbReference type="Pfam" id="PF03486"/>
    </source>
</evidence>
<evidence type="ECO:0000256" key="1">
    <source>
        <dbReference type="ARBA" id="ARBA00001974"/>
    </source>
</evidence>
<dbReference type="InterPro" id="IPR055178">
    <property type="entry name" value="RsdA/BaiN/AoA(So)-like_dom"/>
</dbReference>
<dbReference type="InterPro" id="IPR023166">
    <property type="entry name" value="BaiN-like_dom_sf"/>
</dbReference>
<dbReference type="Gene3D" id="1.10.8.260">
    <property type="entry name" value="HI0933 insert domain-like"/>
    <property type="match status" value="1"/>
</dbReference>
<gene>
    <name evidence="6" type="ORF">OMES3154_00946</name>
</gene>
<dbReference type="Pfam" id="PF22780">
    <property type="entry name" value="HI0933_like_1st"/>
    <property type="match status" value="1"/>
</dbReference>
<dbReference type="InterPro" id="IPR036188">
    <property type="entry name" value="FAD/NAD-bd_sf"/>
</dbReference>
<dbReference type="EC" id="1.1.5.3" evidence="6"/>
<dbReference type="SUPFAM" id="SSF51905">
    <property type="entry name" value="FAD/NAD(P)-binding domain"/>
    <property type="match status" value="1"/>
</dbReference>
<dbReference type="EMBL" id="CABWIB010000001">
    <property type="protein sequence ID" value="VWL85661.1"/>
    <property type="molecule type" value="Genomic_DNA"/>
</dbReference>
<keyword evidence="2" id="KW-0285">Flavoprotein</keyword>
<dbReference type="AlphaFoldDB" id="A0A6I8M821"/>
<organism evidence="6 7">
    <name type="scientific">Oceanivirga miroungae</name>
    <dbReference type="NCBI Taxonomy" id="1130046"/>
    <lineage>
        <taxon>Bacteria</taxon>
        <taxon>Fusobacteriati</taxon>
        <taxon>Fusobacteriota</taxon>
        <taxon>Fusobacteriia</taxon>
        <taxon>Fusobacteriales</taxon>
        <taxon>Leptotrichiaceae</taxon>
        <taxon>Oceanivirga</taxon>
    </lineage>
</organism>
<dbReference type="InterPro" id="IPR004792">
    <property type="entry name" value="BaiN-like"/>
</dbReference>
<dbReference type="Proteomes" id="UP000419017">
    <property type="component" value="Unassembled WGS sequence"/>
</dbReference>
<evidence type="ECO:0000256" key="3">
    <source>
        <dbReference type="ARBA" id="ARBA00022827"/>
    </source>
</evidence>
<comment type="cofactor">
    <cofactor evidence="1">
        <name>FAD</name>
        <dbReference type="ChEBI" id="CHEBI:57692"/>
    </cofactor>
</comment>
<evidence type="ECO:0000256" key="2">
    <source>
        <dbReference type="ARBA" id="ARBA00022630"/>
    </source>
</evidence>
<dbReference type="GO" id="GO:0004368">
    <property type="term" value="F:glycerol-3-phosphate dehydrogenase (quinone) activity"/>
    <property type="evidence" value="ECO:0007669"/>
    <property type="project" value="UniProtKB-EC"/>
</dbReference>
<dbReference type="RefSeq" id="WP_156683637.1">
    <property type="nucleotide sequence ID" value="NZ_CABWIB010000001.1"/>
</dbReference>
<evidence type="ECO:0000259" key="5">
    <source>
        <dbReference type="Pfam" id="PF22780"/>
    </source>
</evidence>
<dbReference type="SUPFAM" id="SSF160996">
    <property type="entry name" value="HI0933 insert domain-like"/>
    <property type="match status" value="1"/>
</dbReference>
<dbReference type="InterPro" id="IPR057661">
    <property type="entry name" value="RsdA/BaiN/AoA(So)_Rossmann"/>
</dbReference>
<dbReference type="Pfam" id="PF03486">
    <property type="entry name" value="HI0933_like"/>
    <property type="match status" value="1"/>
</dbReference>
<evidence type="ECO:0000313" key="6">
    <source>
        <dbReference type="EMBL" id="VWL85661.1"/>
    </source>
</evidence>
<feature type="domain" description="RsdA/BaiN/AoA(So)-like Rossmann fold-like" evidence="4">
    <location>
        <begin position="4"/>
        <end position="395"/>
    </location>
</feature>
<proteinExistence type="predicted"/>
<dbReference type="PANTHER" id="PTHR42887">
    <property type="entry name" value="OS12G0638800 PROTEIN"/>
    <property type="match status" value="1"/>
</dbReference>
<protein>
    <submittedName>
        <fullName evidence="6">Anaerobic glycerol-3-phosphate dehydrogenase subunit B</fullName>
        <ecNumber evidence="6">1.1.5.3</ecNumber>
    </submittedName>
</protein>
<dbReference type="NCBIfam" id="TIGR00275">
    <property type="entry name" value="aminoacetone oxidase family FAD-binding enzyme"/>
    <property type="match status" value="1"/>
</dbReference>
<dbReference type="Gene3D" id="2.40.30.10">
    <property type="entry name" value="Translation factors"/>
    <property type="match status" value="1"/>
</dbReference>
<accession>A0A6I8M821</accession>
<keyword evidence="3" id="KW-0274">FAD</keyword>
<sequence>MVYDYIIIGGGASGCILAIELLKKGKKVLIIEHKDRILKKLLVTGNGRCNFTNINATKDNYYGNNKLLIENTMKNYPPERIIEYFSNLGILHKELKNGKVYPNSLQASSVVDAIRNMLSYLACDIVYNTEINSCYKSKDIFYVNEYKAYKLVIATGGNSYKELGSDGSGYEIAKSFSHSITSLEPVLVQLKTDPIYIKGLEGIKQDVTLKVYDNNKLLRVEKDEILFTSYGISGPVIFNSSYLTALHGFSIEFSIDFLEEYTHTKLLEFLKDRVNKLYFLEATEFLNGILHKKLGMFLLKKSGLEKLNVLVCEISDKILENLVKNIKDYRIKAYDTTGFKNAQVTKGGVDSNELTLNFESKIHENLYFIGEIVDIFGDCGGYNLQFNFASSLTVGGLDD</sequence>
<evidence type="ECO:0000313" key="7">
    <source>
        <dbReference type="Proteomes" id="UP000419017"/>
    </source>
</evidence>
<feature type="domain" description="RsdA/BaiN/AoA(So)-like insert" evidence="5">
    <location>
        <begin position="185"/>
        <end position="344"/>
    </location>
</feature>
<name>A0A6I8M821_9FUSO</name>
<dbReference type="PANTHER" id="PTHR42887:SF2">
    <property type="entry name" value="OS12G0638800 PROTEIN"/>
    <property type="match status" value="1"/>
</dbReference>
<reference evidence="6 7" key="1">
    <citation type="submission" date="2019-10" db="EMBL/GenBank/DDBJ databases">
        <authorList>
            <person name="Blom J."/>
        </authorList>
    </citation>
    <scope>NUCLEOTIDE SEQUENCE [LARGE SCALE GENOMIC DNA]</scope>
    <source>
        <strain evidence="6 7">ES3154-GLU</strain>
    </source>
</reference>
<dbReference type="Gene3D" id="3.50.50.60">
    <property type="entry name" value="FAD/NAD(P)-binding domain"/>
    <property type="match status" value="1"/>
</dbReference>
<keyword evidence="7" id="KW-1185">Reference proteome</keyword>